<organism evidence="8 9">
    <name type="scientific">Phrynosoma platyrhinos</name>
    <name type="common">Desert horned lizard</name>
    <dbReference type="NCBI Taxonomy" id="52577"/>
    <lineage>
        <taxon>Eukaryota</taxon>
        <taxon>Metazoa</taxon>
        <taxon>Chordata</taxon>
        <taxon>Craniata</taxon>
        <taxon>Vertebrata</taxon>
        <taxon>Euteleostomi</taxon>
        <taxon>Lepidosauria</taxon>
        <taxon>Squamata</taxon>
        <taxon>Bifurcata</taxon>
        <taxon>Unidentata</taxon>
        <taxon>Episquamata</taxon>
        <taxon>Toxicofera</taxon>
        <taxon>Iguania</taxon>
        <taxon>Phrynosomatidae</taxon>
        <taxon>Phrynosomatinae</taxon>
        <taxon>Phrynosoma</taxon>
    </lineage>
</organism>
<evidence type="ECO:0000256" key="3">
    <source>
        <dbReference type="ARBA" id="ARBA00022692"/>
    </source>
</evidence>
<evidence type="ECO:0000256" key="4">
    <source>
        <dbReference type="ARBA" id="ARBA00022989"/>
    </source>
</evidence>
<dbReference type="Proteomes" id="UP000826234">
    <property type="component" value="Unassembled WGS sequence"/>
</dbReference>
<dbReference type="InterPro" id="IPR051423">
    <property type="entry name" value="CD225/Dispanin"/>
</dbReference>
<evidence type="ECO:0000256" key="2">
    <source>
        <dbReference type="ARBA" id="ARBA00006843"/>
    </source>
</evidence>
<sequence length="168" mass="18320">MQRRGEKTRTMDPPPNYEKQLFARPPLLQPPAGPAPAIGYGAPLPMPPQYQPYYIPPPAGFNPSPSIQPSQPATIPDVQLTEAPDYLAYSIFTSIFCCFPLGIAALYYSLQTRKANRIGDFTTAKKNSNLARSLAHSALGVGFLFIILCIIIVVVVCYVVFAFSASNP</sequence>
<dbReference type="EMBL" id="JAIPUX010000035">
    <property type="protein sequence ID" value="KAH0631379.1"/>
    <property type="molecule type" value="Genomic_DNA"/>
</dbReference>
<reference evidence="8 9" key="1">
    <citation type="journal article" date="2022" name="Gigascience">
        <title>A chromosome-level genome assembly and annotation of the desert horned lizard, Phrynosoma platyrhinos, provides insight into chromosomal rearrangements among reptiles.</title>
        <authorList>
            <person name="Koochekian N."/>
            <person name="Ascanio A."/>
            <person name="Farleigh K."/>
            <person name="Card D.C."/>
            <person name="Schield D.R."/>
            <person name="Castoe T.A."/>
            <person name="Jezkova T."/>
        </authorList>
    </citation>
    <scope>NUCLEOTIDE SEQUENCE [LARGE SCALE GENOMIC DNA]</scope>
    <source>
        <strain evidence="8">NK-2021</strain>
    </source>
</reference>
<evidence type="ECO:0008006" key="10">
    <source>
        <dbReference type="Google" id="ProtNLM"/>
    </source>
</evidence>
<proteinExistence type="inferred from homology"/>
<name>A0ABQ7TNJ2_PHRPL</name>
<protein>
    <recommendedName>
        <fullName evidence="10">Proline-rich transmembrane protein 1</fullName>
    </recommendedName>
</protein>
<dbReference type="PANTHER" id="PTHR14948">
    <property type="entry name" value="NG5"/>
    <property type="match status" value="1"/>
</dbReference>
<feature type="transmembrane region" description="Helical" evidence="7">
    <location>
        <begin position="134"/>
        <end position="161"/>
    </location>
</feature>
<keyword evidence="5 7" id="KW-0472">Membrane</keyword>
<keyword evidence="3 7" id="KW-0812">Transmembrane</keyword>
<dbReference type="Pfam" id="PF04505">
    <property type="entry name" value="CD225"/>
    <property type="match status" value="1"/>
</dbReference>
<evidence type="ECO:0000256" key="7">
    <source>
        <dbReference type="SAM" id="Phobius"/>
    </source>
</evidence>
<dbReference type="PANTHER" id="PTHR14948:SF46">
    <property type="entry name" value="DISPANIN SUBFAMILY A MEMBER 2B-LIKE-RELATED"/>
    <property type="match status" value="1"/>
</dbReference>
<evidence type="ECO:0000256" key="6">
    <source>
        <dbReference type="SAM" id="MobiDB-lite"/>
    </source>
</evidence>
<evidence type="ECO:0000256" key="5">
    <source>
        <dbReference type="ARBA" id="ARBA00023136"/>
    </source>
</evidence>
<comment type="subcellular location">
    <subcellularLocation>
        <location evidence="1">Membrane</location>
    </subcellularLocation>
</comment>
<dbReference type="InterPro" id="IPR007593">
    <property type="entry name" value="CD225/Dispanin_fam"/>
</dbReference>
<evidence type="ECO:0000313" key="9">
    <source>
        <dbReference type="Proteomes" id="UP000826234"/>
    </source>
</evidence>
<keyword evidence="4 7" id="KW-1133">Transmembrane helix</keyword>
<gene>
    <name evidence="8" type="ORF">JD844_005678</name>
</gene>
<comment type="caution">
    <text evidence="8">The sequence shown here is derived from an EMBL/GenBank/DDBJ whole genome shotgun (WGS) entry which is preliminary data.</text>
</comment>
<feature type="transmembrane region" description="Helical" evidence="7">
    <location>
        <begin position="86"/>
        <end position="108"/>
    </location>
</feature>
<evidence type="ECO:0000313" key="8">
    <source>
        <dbReference type="EMBL" id="KAH0631379.1"/>
    </source>
</evidence>
<keyword evidence="9" id="KW-1185">Reference proteome</keyword>
<accession>A0ABQ7TNJ2</accession>
<feature type="compositionally biased region" description="Basic and acidic residues" evidence="6">
    <location>
        <begin position="1"/>
        <end position="10"/>
    </location>
</feature>
<evidence type="ECO:0000256" key="1">
    <source>
        <dbReference type="ARBA" id="ARBA00004370"/>
    </source>
</evidence>
<comment type="similarity">
    <text evidence="2">Belongs to the CD225/Dispanin family.</text>
</comment>
<feature type="region of interest" description="Disordered" evidence="6">
    <location>
        <begin position="1"/>
        <end position="21"/>
    </location>
</feature>